<comment type="caution">
    <text evidence="10">The sequence shown here is derived from an EMBL/GenBank/DDBJ whole genome shotgun (WGS) entry which is preliminary data.</text>
</comment>
<dbReference type="SUPFAM" id="SSF81452">
    <property type="entry name" value="Cytochrome c oxidase subunit III-like"/>
    <property type="match status" value="1"/>
</dbReference>
<dbReference type="PANTHER" id="PTHR11403">
    <property type="entry name" value="CYTOCHROME C OXIDASE SUBUNIT III"/>
    <property type="match status" value="1"/>
</dbReference>
<dbReference type="PROSITE" id="PS50253">
    <property type="entry name" value="COX3"/>
    <property type="match status" value="1"/>
</dbReference>
<protein>
    <recommendedName>
        <fullName evidence="6">Cytochrome aa3 subunit 3</fullName>
    </recommendedName>
</protein>
<keyword evidence="11" id="KW-1185">Reference proteome</keyword>
<evidence type="ECO:0000256" key="8">
    <source>
        <dbReference type="SAM" id="Phobius"/>
    </source>
</evidence>
<evidence type="ECO:0000256" key="2">
    <source>
        <dbReference type="ARBA" id="ARBA00010581"/>
    </source>
</evidence>
<comment type="subcellular location">
    <subcellularLocation>
        <location evidence="7">Cell membrane</location>
        <topology evidence="7">Multi-pass membrane protein</topology>
    </subcellularLocation>
    <subcellularLocation>
        <location evidence="1">Membrane</location>
        <topology evidence="1">Multi-pass membrane protein</topology>
    </subcellularLocation>
</comment>
<proteinExistence type="inferred from homology"/>
<evidence type="ECO:0000256" key="5">
    <source>
        <dbReference type="ARBA" id="ARBA00023136"/>
    </source>
</evidence>
<evidence type="ECO:0000256" key="1">
    <source>
        <dbReference type="ARBA" id="ARBA00004141"/>
    </source>
</evidence>
<feature type="transmembrane region" description="Helical" evidence="8">
    <location>
        <begin position="171"/>
        <end position="191"/>
    </location>
</feature>
<dbReference type="Proteomes" id="UP000035425">
    <property type="component" value="Unassembled WGS sequence"/>
</dbReference>
<name>A0ABR5F076_9ACTN</name>
<dbReference type="InterPro" id="IPR013833">
    <property type="entry name" value="Cyt_c_oxidase_su3_a-hlx"/>
</dbReference>
<dbReference type="PANTHER" id="PTHR11403:SF6">
    <property type="entry name" value="NITRIC OXIDE REDUCTASE SUBUNIT E"/>
    <property type="match status" value="1"/>
</dbReference>
<gene>
    <name evidence="10" type="ORF">FrCorBMG51_20595</name>
</gene>
<feature type="transmembrane region" description="Helical" evidence="8">
    <location>
        <begin position="16"/>
        <end position="38"/>
    </location>
</feature>
<organism evidence="10 11">
    <name type="scientific">Protofrankia coriariae</name>
    <dbReference type="NCBI Taxonomy" id="1562887"/>
    <lineage>
        <taxon>Bacteria</taxon>
        <taxon>Bacillati</taxon>
        <taxon>Actinomycetota</taxon>
        <taxon>Actinomycetes</taxon>
        <taxon>Frankiales</taxon>
        <taxon>Frankiaceae</taxon>
        <taxon>Protofrankia</taxon>
    </lineage>
</organism>
<evidence type="ECO:0000313" key="11">
    <source>
        <dbReference type="Proteomes" id="UP000035425"/>
    </source>
</evidence>
<keyword evidence="5 8" id="KW-0472">Membrane</keyword>
<feature type="domain" description="Heme-copper oxidase subunit III family profile" evidence="9">
    <location>
        <begin position="1"/>
        <end position="192"/>
    </location>
</feature>
<evidence type="ECO:0000259" key="9">
    <source>
        <dbReference type="PROSITE" id="PS50253"/>
    </source>
</evidence>
<dbReference type="EMBL" id="JWIO01000045">
    <property type="protein sequence ID" value="KLL10055.1"/>
    <property type="molecule type" value="Genomic_DNA"/>
</dbReference>
<feature type="transmembrane region" description="Helical" evidence="8">
    <location>
        <begin position="128"/>
        <end position="150"/>
    </location>
</feature>
<keyword evidence="3 7" id="KW-0812">Transmembrane</keyword>
<dbReference type="Gene3D" id="1.20.120.80">
    <property type="entry name" value="Cytochrome c oxidase, subunit III, four-helix bundle"/>
    <property type="match status" value="1"/>
</dbReference>
<accession>A0ABR5F076</accession>
<evidence type="ECO:0000256" key="4">
    <source>
        <dbReference type="ARBA" id="ARBA00022989"/>
    </source>
</evidence>
<dbReference type="Pfam" id="PF00510">
    <property type="entry name" value="COX3"/>
    <property type="match status" value="1"/>
</dbReference>
<keyword evidence="4 8" id="KW-1133">Transmembrane helix</keyword>
<dbReference type="InterPro" id="IPR035973">
    <property type="entry name" value="Cyt_c_oxidase_su3-like_sf"/>
</dbReference>
<evidence type="ECO:0000256" key="3">
    <source>
        <dbReference type="ARBA" id="ARBA00022692"/>
    </source>
</evidence>
<dbReference type="InterPro" id="IPR000298">
    <property type="entry name" value="Cyt_c_oxidase-like_su3"/>
</dbReference>
<dbReference type="InterPro" id="IPR024791">
    <property type="entry name" value="Cyt_c/ubiquinol_Oxase_su3"/>
</dbReference>
<evidence type="ECO:0000256" key="6">
    <source>
        <dbReference type="ARBA" id="ARBA00031400"/>
    </source>
</evidence>
<comment type="similarity">
    <text evidence="2 7">Belongs to the cytochrome c oxidase subunit 3 family.</text>
</comment>
<sequence>MRAADQDPAVRLPGEVGIWIFILGDMAVFGLFFTVFVYERDDHPDLFEASRDTLNITLGTLNTLLLLTGSLFVVRGLNAVKDGRSRVARRWLAGAIVTGLAFAVDKVVEYADQAQAGHGISTNHFYMYFYMYTAIHLTHLAIGVCALIYMRGLAGRPELTVRHVRNLENGASYWHMVDLLWIVLFALLYLMG</sequence>
<evidence type="ECO:0000313" key="10">
    <source>
        <dbReference type="EMBL" id="KLL10055.1"/>
    </source>
</evidence>
<feature type="transmembrane region" description="Helical" evidence="8">
    <location>
        <begin position="90"/>
        <end position="108"/>
    </location>
</feature>
<evidence type="ECO:0000256" key="7">
    <source>
        <dbReference type="RuleBase" id="RU003376"/>
    </source>
</evidence>
<reference evidence="10 11" key="1">
    <citation type="submission" date="2014-12" db="EMBL/GenBank/DDBJ databases">
        <title>Frankia sp. BMG5.1 draft genome.</title>
        <authorList>
            <person name="Gtari M."/>
            <person name="Ghodhbane-Gtari F."/>
            <person name="Nouioui I."/>
            <person name="Ktari A."/>
            <person name="Hezbri K."/>
            <person name="Mimouni W."/>
            <person name="Sbissi I."/>
            <person name="Ayari A."/>
            <person name="Yamanaka T."/>
            <person name="Normand P."/>
            <person name="Tisa L.S."/>
            <person name="Boudabous A."/>
        </authorList>
    </citation>
    <scope>NUCLEOTIDE SEQUENCE [LARGE SCALE GENOMIC DNA]</scope>
    <source>
        <strain evidence="10 11">BMG5.1</strain>
    </source>
</reference>
<feature type="transmembrane region" description="Helical" evidence="8">
    <location>
        <begin position="58"/>
        <end position="78"/>
    </location>
</feature>